<evidence type="ECO:0000313" key="2">
    <source>
        <dbReference type="EMBL" id="KAJ0226251.1"/>
    </source>
</evidence>
<organism evidence="2 3">
    <name type="scientific">Lactuca sativa</name>
    <name type="common">Garden lettuce</name>
    <dbReference type="NCBI Taxonomy" id="4236"/>
    <lineage>
        <taxon>Eukaryota</taxon>
        <taxon>Viridiplantae</taxon>
        <taxon>Streptophyta</taxon>
        <taxon>Embryophyta</taxon>
        <taxon>Tracheophyta</taxon>
        <taxon>Spermatophyta</taxon>
        <taxon>Magnoliopsida</taxon>
        <taxon>eudicotyledons</taxon>
        <taxon>Gunneridae</taxon>
        <taxon>Pentapetalae</taxon>
        <taxon>asterids</taxon>
        <taxon>campanulids</taxon>
        <taxon>Asterales</taxon>
        <taxon>Asteraceae</taxon>
        <taxon>Cichorioideae</taxon>
        <taxon>Cichorieae</taxon>
        <taxon>Lactucinae</taxon>
        <taxon>Lactuca</taxon>
    </lineage>
</organism>
<sequence>MEMIKQIEKKSMSLDNASQSSFMGVSQVDMMPHLSICDPLGPTTTKGRPKLASRIKSPLEAPKKRTCSYCQGLGHYATSCSIRKAEESLQET</sequence>
<dbReference type="AlphaFoldDB" id="A0A9R1XUF6"/>
<dbReference type="Proteomes" id="UP000235145">
    <property type="component" value="Unassembled WGS sequence"/>
</dbReference>
<accession>A0A9R1XUF6</accession>
<dbReference type="GO" id="GO:0003676">
    <property type="term" value="F:nucleic acid binding"/>
    <property type="evidence" value="ECO:0007669"/>
    <property type="project" value="InterPro"/>
</dbReference>
<dbReference type="EMBL" id="NBSK02000001">
    <property type="protein sequence ID" value="KAJ0226251.1"/>
    <property type="molecule type" value="Genomic_DNA"/>
</dbReference>
<dbReference type="InterPro" id="IPR036875">
    <property type="entry name" value="Znf_CCHC_sf"/>
</dbReference>
<reference evidence="2 3" key="1">
    <citation type="journal article" date="2017" name="Nat. Commun.">
        <title>Genome assembly with in vitro proximity ligation data and whole-genome triplication in lettuce.</title>
        <authorList>
            <person name="Reyes-Chin-Wo S."/>
            <person name="Wang Z."/>
            <person name="Yang X."/>
            <person name="Kozik A."/>
            <person name="Arikit S."/>
            <person name="Song C."/>
            <person name="Xia L."/>
            <person name="Froenicke L."/>
            <person name="Lavelle D.O."/>
            <person name="Truco M.J."/>
            <person name="Xia R."/>
            <person name="Zhu S."/>
            <person name="Xu C."/>
            <person name="Xu H."/>
            <person name="Xu X."/>
            <person name="Cox K."/>
            <person name="Korf I."/>
            <person name="Meyers B.C."/>
            <person name="Michelmore R.W."/>
        </authorList>
    </citation>
    <scope>NUCLEOTIDE SEQUENCE [LARGE SCALE GENOMIC DNA]</scope>
    <source>
        <strain evidence="3">cv. Salinas</strain>
        <tissue evidence="2">Seedlings</tissue>
    </source>
</reference>
<gene>
    <name evidence="2" type="ORF">LSAT_V11C100000930</name>
</gene>
<keyword evidence="3" id="KW-1185">Reference proteome</keyword>
<proteinExistence type="predicted"/>
<protein>
    <submittedName>
        <fullName evidence="2">Uncharacterized protein</fullName>
    </submittedName>
</protein>
<feature type="region of interest" description="Disordered" evidence="1">
    <location>
        <begin position="36"/>
        <end position="57"/>
    </location>
</feature>
<dbReference type="SUPFAM" id="SSF57756">
    <property type="entry name" value="Retrovirus zinc finger-like domains"/>
    <property type="match status" value="1"/>
</dbReference>
<evidence type="ECO:0000313" key="3">
    <source>
        <dbReference type="Proteomes" id="UP000235145"/>
    </source>
</evidence>
<evidence type="ECO:0000256" key="1">
    <source>
        <dbReference type="SAM" id="MobiDB-lite"/>
    </source>
</evidence>
<comment type="caution">
    <text evidence="2">The sequence shown here is derived from an EMBL/GenBank/DDBJ whole genome shotgun (WGS) entry which is preliminary data.</text>
</comment>
<name>A0A9R1XUF6_LACSA</name>
<dbReference type="GO" id="GO:0008270">
    <property type="term" value="F:zinc ion binding"/>
    <property type="evidence" value="ECO:0007669"/>
    <property type="project" value="InterPro"/>
</dbReference>